<evidence type="ECO:0000256" key="2">
    <source>
        <dbReference type="ARBA" id="ARBA00008420"/>
    </source>
</evidence>
<dbReference type="Proteomes" id="UP000011666">
    <property type="component" value="Unassembled WGS sequence"/>
</dbReference>
<dbReference type="GO" id="GO:0019521">
    <property type="term" value="P:D-gluconate metabolic process"/>
    <property type="evidence" value="ECO:0007669"/>
    <property type="project" value="UniProtKB-KW"/>
</dbReference>
<dbReference type="EC" id="2.7.1.12" evidence="3 10"/>
<dbReference type="InterPro" id="IPR027417">
    <property type="entry name" value="P-loop_NTPase"/>
</dbReference>
<keyword evidence="12" id="KW-1185">Reference proteome</keyword>
<comment type="catalytic activity">
    <reaction evidence="9 10">
        <text>D-gluconate + ATP = 6-phospho-D-gluconate + ADP + H(+)</text>
        <dbReference type="Rhea" id="RHEA:19433"/>
        <dbReference type="ChEBI" id="CHEBI:15378"/>
        <dbReference type="ChEBI" id="CHEBI:18391"/>
        <dbReference type="ChEBI" id="CHEBI:30616"/>
        <dbReference type="ChEBI" id="CHEBI:58759"/>
        <dbReference type="ChEBI" id="CHEBI:456216"/>
        <dbReference type="EC" id="2.7.1.12"/>
    </reaction>
</comment>
<evidence type="ECO:0000256" key="3">
    <source>
        <dbReference type="ARBA" id="ARBA00012054"/>
    </source>
</evidence>
<dbReference type="GO" id="GO:0046316">
    <property type="term" value="F:gluconokinase activity"/>
    <property type="evidence" value="ECO:0007669"/>
    <property type="project" value="UniProtKB-EC"/>
</dbReference>
<comment type="similarity">
    <text evidence="2 10">Belongs to the gluconokinase GntK/GntV family.</text>
</comment>
<keyword evidence="4 10" id="KW-0808">Transferase</keyword>
<evidence type="ECO:0000256" key="6">
    <source>
        <dbReference type="ARBA" id="ARBA00022777"/>
    </source>
</evidence>
<evidence type="ECO:0000256" key="1">
    <source>
        <dbReference type="ARBA" id="ARBA00004761"/>
    </source>
</evidence>
<dbReference type="Pfam" id="PF01202">
    <property type="entry name" value="SKI"/>
    <property type="match status" value="1"/>
</dbReference>
<comment type="caution">
    <text evidence="11">The sequence shown here is derived from an EMBL/GenBank/DDBJ whole genome shotgun (WGS) entry which is preliminary data.</text>
</comment>
<keyword evidence="7 10" id="KW-0067">ATP-binding</keyword>
<dbReference type="GO" id="GO:0005737">
    <property type="term" value="C:cytoplasm"/>
    <property type="evidence" value="ECO:0007669"/>
    <property type="project" value="TreeGrafter"/>
</dbReference>
<dbReference type="PANTHER" id="PTHR43442">
    <property type="entry name" value="GLUCONOKINASE-RELATED"/>
    <property type="match status" value="1"/>
</dbReference>
<dbReference type="PANTHER" id="PTHR43442:SF3">
    <property type="entry name" value="GLUCONOKINASE-RELATED"/>
    <property type="match status" value="1"/>
</dbReference>
<dbReference type="NCBIfam" id="TIGR01313">
    <property type="entry name" value="therm_gnt_kin"/>
    <property type="match status" value="1"/>
</dbReference>
<dbReference type="EMBL" id="BANX01000005">
    <property type="protein sequence ID" value="GAC67015.1"/>
    <property type="molecule type" value="Genomic_DNA"/>
</dbReference>
<evidence type="ECO:0000256" key="4">
    <source>
        <dbReference type="ARBA" id="ARBA00022679"/>
    </source>
</evidence>
<dbReference type="eggNOG" id="COG3265">
    <property type="taxonomic scope" value="Bacteria"/>
</dbReference>
<proteinExistence type="inferred from homology"/>
<dbReference type="FunFam" id="3.40.50.300:FF:000522">
    <property type="entry name" value="Gluconokinase"/>
    <property type="match status" value="1"/>
</dbReference>
<reference evidence="11 12" key="1">
    <citation type="submission" date="2013-01" db="EMBL/GenBank/DDBJ databases">
        <title>Whole genome shotgun sequence of Gordonia soli NBRC 108243.</title>
        <authorList>
            <person name="Isaki-Nakamura S."/>
            <person name="Hosoyama A."/>
            <person name="Tsuchikane K."/>
            <person name="Ando Y."/>
            <person name="Baba S."/>
            <person name="Ohji S."/>
            <person name="Hamada M."/>
            <person name="Tamura T."/>
            <person name="Yamazoe A."/>
            <person name="Yamazaki S."/>
            <person name="Fujita N."/>
        </authorList>
    </citation>
    <scope>NUCLEOTIDE SEQUENCE [LARGE SCALE GENOMIC DNA]</scope>
    <source>
        <strain evidence="11 12">NBRC 108243</strain>
    </source>
</reference>
<dbReference type="GO" id="GO:0005524">
    <property type="term" value="F:ATP binding"/>
    <property type="evidence" value="ECO:0007669"/>
    <property type="project" value="UniProtKB-KW"/>
</dbReference>
<keyword evidence="6 10" id="KW-0418">Kinase</keyword>
<protein>
    <recommendedName>
        <fullName evidence="3 10">Gluconokinase</fullName>
        <ecNumber evidence="3 10">2.7.1.12</ecNumber>
    </recommendedName>
</protein>
<dbReference type="CDD" id="cd02021">
    <property type="entry name" value="GntK"/>
    <property type="match status" value="1"/>
</dbReference>
<keyword evidence="8" id="KW-0311">Gluconate utilization</keyword>
<gene>
    <name evidence="11" type="primary">gntK</name>
    <name evidence="11" type="ORF">GS4_05_02280</name>
</gene>
<evidence type="ECO:0000313" key="12">
    <source>
        <dbReference type="Proteomes" id="UP000011666"/>
    </source>
</evidence>
<evidence type="ECO:0000313" key="11">
    <source>
        <dbReference type="EMBL" id="GAC67015.1"/>
    </source>
</evidence>
<organism evidence="11 12">
    <name type="scientific">Gordonia soli NBRC 108243</name>
    <dbReference type="NCBI Taxonomy" id="1223545"/>
    <lineage>
        <taxon>Bacteria</taxon>
        <taxon>Bacillati</taxon>
        <taxon>Actinomycetota</taxon>
        <taxon>Actinomycetes</taxon>
        <taxon>Mycobacteriales</taxon>
        <taxon>Gordoniaceae</taxon>
        <taxon>Gordonia</taxon>
    </lineage>
</organism>
<dbReference type="SUPFAM" id="SSF52540">
    <property type="entry name" value="P-loop containing nucleoside triphosphate hydrolases"/>
    <property type="match status" value="1"/>
</dbReference>
<evidence type="ECO:0000256" key="5">
    <source>
        <dbReference type="ARBA" id="ARBA00022741"/>
    </source>
</evidence>
<accession>M0QEK0</accession>
<evidence type="ECO:0000256" key="9">
    <source>
        <dbReference type="ARBA" id="ARBA00048090"/>
    </source>
</evidence>
<dbReference type="AlphaFoldDB" id="M0QEK0"/>
<evidence type="ECO:0000256" key="7">
    <source>
        <dbReference type="ARBA" id="ARBA00022840"/>
    </source>
</evidence>
<comment type="pathway">
    <text evidence="1">Carbohydrate acid metabolism.</text>
</comment>
<sequence length="172" mass="18853">MSDDQASGMFPPIVVMGVSGSGKSSVGALLAQYLEVPFVDGDDLHSAADIASMAAGHPLDDAAREPWLDRCADWLAEHRATGAVLPCSALRRSYRDRIRRGCPTAEFVHLVGSRDLIASRMVDRTDHFMPVELLESQFETLEPLEADERGIEITIDRPVTAIVERIVEQLIP</sequence>
<dbReference type="InterPro" id="IPR031322">
    <property type="entry name" value="Shikimate/glucono_kinase"/>
</dbReference>
<dbReference type="Gene3D" id="3.40.50.300">
    <property type="entry name" value="P-loop containing nucleotide triphosphate hydrolases"/>
    <property type="match status" value="1"/>
</dbReference>
<keyword evidence="5 10" id="KW-0547">Nucleotide-binding</keyword>
<name>M0QEK0_9ACTN</name>
<dbReference type="STRING" id="1223545.GS4_05_02280"/>
<evidence type="ECO:0000256" key="10">
    <source>
        <dbReference type="RuleBase" id="RU363066"/>
    </source>
</evidence>
<dbReference type="InterPro" id="IPR006001">
    <property type="entry name" value="Therm_gnt_kin"/>
</dbReference>
<evidence type="ECO:0000256" key="8">
    <source>
        <dbReference type="ARBA" id="ARBA00023064"/>
    </source>
</evidence>